<dbReference type="PROSITE" id="PS50048">
    <property type="entry name" value="ZN2_CY6_FUNGAL_2"/>
    <property type="match status" value="1"/>
</dbReference>
<comment type="caution">
    <text evidence="4">The sequence shown here is derived from an EMBL/GenBank/DDBJ whole genome shotgun (WGS) entry which is preliminary data.</text>
</comment>
<dbReference type="InterPro" id="IPR036864">
    <property type="entry name" value="Zn2-C6_fun-type_DNA-bd_sf"/>
</dbReference>
<dbReference type="Proteomes" id="UP001218218">
    <property type="component" value="Unassembled WGS sequence"/>
</dbReference>
<dbReference type="CDD" id="cd00067">
    <property type="entry name" value="GAL4"/>
    <property type="match status" value="1"/>
</dbReference>
<evidence type="ECO:0000313" key="5">
    <source>
        <dbReference type="Proteomes" id="UP001218218"/>
    </source>
</evidence>
<gene>
    <name evidence="4" type="ORF">DFH08DRAFT_822461</name>
</gene>
<keyword evidence="5" id="KW-1185">Reference proteome</keyword>
<feature type="compositionally biased region" description="Low complexity" evidence="2">
    <location>
        <begin position="82"/>
        <end position="99"/>
    </location>
</feature>
<evidence type="ECO:0000256" key="2">
    <source>
        <dbReference type="SAM" id="MobiDB-lite"/>
    </source>
</evidence>
<dbReference type="InterPro" id="IPR050797">
    <property type="entry name" value="Carb_Metab_Trans_Reg"/>
</dbReference>
<organism evidence="4 5">
    <name type="scientific">Mycena albidolilacea</name>
    <dbReference type="NCBI Taxonomy" id="1033008"/>
    <lineage>
        <taxon>Eukaryota</taxon>
        <taxon>Fungi</taxon>
        <taxon>Dikarya</taxon>
        <taxon>Basidiomycota</taxon>
        <taxon>Agaricomycotina</taxon>
        <taxon>Agaricomycetes</taxon>
        <taxon>Agaricomycetidae</taxon>
        <taxon>Agaricales</taxon>
        <taxon>Marasmiineae</taxon>
        <taxon>Mycenaceae</taxon>
        <taxon>Mycena</taxon>
    </lineage>
</organism>
<dbReference type="PANTHER" id="PTHR31668">
    <property type="entry name" value="GLUCOSE TRANSPORT TRANSCRIPTION REGULATOR RGT1-RELATED-RELATED"/>
    <property type="match status" value="1"/>
</dbReference>
<sequence length="205" mass="22432">MAHYTPVAPAFLPPIFLARRRVIIACAHCRKRKIRCITPEDPPQNPCGRCTKKGLKCEYITMADQKEGTSTNKTAVREAASRRSSSSSPPARSRRGSSANHPGAHWNGPSRNDTSAAQPFGHSPPPLSADRYLPYPNQSSGFADEYNPVYHKANFPTLYFPYLCPARDVAPIFGAYANEPVCYDARRGLPGCSNGQGMYIITTGS</sequence>
<name>A0AAD6Z7Z8_9AGAR</name>
<dbReference type="InterPro" id="IPR001138">
    <property type="entry name" value="Zn2Cys6_DnaBD"/>
</dbReference>
<dbReference type="Gene3D" id="4.10.240.10">
    <property type="entry name" value="Zn(2)-C6 fungal-type DNA-binding domain"/>
    <property type="match status" value="1"/>
</dbReference>
<evidence type="ECO:0000259" key="3">
    <source>
        <dbReference type="PROSITE" id="PS50048"/>
    </source>
</evidence>
<dbReference type="SUPFAM" id="SSF57701">
    <property type="entry name" value="Zn2/Cys6 DNA-binding domain"/>
    <property type="match status" value="1"/>
</dbReference>
<feature type="domain" description="Zn(2)-C6 fungal-type" evidence="3">
    <location>
        <begin position="25"/>
        <end position="59"/>
    </location>
</feature>
<dbReference type="Pfam" id="PF00172">
    <property type="entry name" value="Zn_clus"/>
    <property type="match status" value="1"/>
</dbReference>
<dbReference type="GO" id="GO:0008270">
    <property type="term" value="F:zinc ion binding"/>
    <property type="evidence" value="ECO:0007669"/>
    <property type="project" value="InterPro"/>
</dbReference>
<proteinExistence type="predicted"/>
<reference evidence="4" key="1">
    <citation type="submission" date="2023-03" db="EMBL/GenBank/DDBJ databases">
        <title>Massive genome expansion in bonnet fungi (Mycena s.s.) driven by repeated elements and novel gene families across ecological guilds.</title>
        <authorList>
            <consortium name="Lawrence Berkeley National Laboratory"/>
            <person name="Harder C.B."/>
            <person name="Miyauchi S."/>
            <person name="Viragh M."/>
            <person name="Kuo A."/>
            <person name="Thoen E."/>
            <person name="Andreopoulos B."/>
            <person name="Lu D."/>
            <person name="Skrede I."/>
            <person name="Drula E."/>
            <person name="Henrissat B."/>
            <person name="Morin E."/>
            <person name="Kohler A."/>
            <person name="Barry K."/>
            <person name="LaButti K."/>
            <person name="Morin E."/>
            <person name="Salamov A."/>
            <person name="Lipzen A."/>
            <person name="Mereny Z."/>
            <person name="Hegedus B."/>
            <person name="Baldrian P."/>
            <person name="Stursova M."/>
            <person name="Weitz H."/>
            <person name="Taylor A."/>
            <person name="Grigoriev I.V."/>
            <person name="Nagy L.G."/>
            <person name="Martin F."/>
            <person name="Kauserud H."/>
        </authorList>
    </citation>
    <scope>NUCLEOTIDE SEQUENCE</scope>
    <source>
        <strain evidence="4">CBHHK002</strain>
    </source>
</reference>
<evidence type="ECO:0000313" key="4">
    <source>
        <dbReference type="EMBL" id="KAJ7311694.1"/>
    </source>
</evidence>
<dbReference type="GO" id="GO:0000981">
    <property type="term" value="F:DNA-binding transcription factor activity, RNA polymerase II-specific"/>
    <property type="evidence" value="ECO:0007669"/>
    <property type="project" value="InterPro"/>
</dbReference>
<protein>
    <recommendedName>
        <fullName evidence="3">Zn(2)-C6 fungal-type domain-containing protein</fullName>
    </recommendedName>
</protein>
<dbReference type="SMART" id="SM00066">
    <property type="entry name" value="GAL4"/>
    <property type="match status" value="1"/>
</dbReference>
<evidence type="ECO:0000256" key="1">
    <source>
        <dbReference type="ARBA" id="ARBA00023242"/>
    </source>
</evidence>
<dbReference type="PROSITE" id="PS00463">
    <property type="entry name" value="ZN2_CY6_FUNGAL_1"/>
    <property type="match status" value="1"/>
</dbReference>
<accession>A0AAD6Z7Z8</accession>
<dbReference type="EMBL" id="JARIHO010000074">
    <property type="protein sequence ID" value="KAJ7311694.1"/>
    <property type="molecule type" value="Genomic_DNA"/>
</dbReference>
<feature type="region of interest" description="Disordered" evidence="2">
    <location>
        <begin position="67"/>
        <end position="134"/>
    </location>
</feature>
<keyword evidence="1" id="KW-0539">Nucleus</keyword>
<dbReference type="AlphaFoldDB" id="A0AAD6Z7Z8"/>